<dbReference type="RefSeq" id="WP_228854026.1">
    <property type="nucleotide sequence ID" value="NZ_AP024086.1"/>
</dbReference>
<gene>
    <name evidence="1" type="ORF">DGMP_22880</name>
</gene>
<organism evidence="1 2">
    <name type="scientific">Desulfomarina profundi</name>
    <dbReference type="NCBI Taxonomy" id="2772557"/>
    <lineage>
        <taxon>Bacteria</taxon>
        <taxon>Pseudomonadati</taxon>
        <taxon>Thermodesulfobacteriota</taxon>
        <taxon>Desulfobulbia</taxon>
        <taxon>Desulfobulbales</taxon>
        <taxon>Desulfobulbaceae</taxon>
        <taxon>Desulfomarina</taxon>
    </lineage>
</organism>
<dbReference type="Proteomes" id="UP000826725">
    <property type="component" value="Chromosome"/>
</dbReference>
<dbReference type="KEGG" id="dbk:DGMP_22880"/>
<protein>
    <recommendedName>
        <fullName evidence="3">IS66 family insertion sequence element accessory protein TnpB</fullName>
    </recommendedName>
</protein>
<proteinExistence type="predicted"/>
<dbReference type="EMBL" id="AP024086">
    <property type="protein sequence ID" value="BCL61595.1"/>
    <property type="molecule type" value="Genomic_DNA"/>
</dbReference>
<evidence type="ECO:0000313" key="1">
    <source>
        <dbReference type="EMBL" id="BCL61595.1"/>
    </source>
</evidence>
<sequence>MRTDQDISTKKTYWRAHIGGWRKSGLSQKKYCQRRNIALATFCYWKRKLETQTQDVRFHPLTVPAPSAAPPTESRATGNLILEYNDFRLEICPGFSPSDLKAVICVLEQTR</sequence>
<evidence type="ECO:0008006" key="3">
    <source>
        <dbReference type="Google" id="ProtNLM"/>
    </source>
</evidence>
<keyword evidence="2" id="KW-1185">Reference proteome</keyword>
<dbReference type="AlphaFoldDB" id="A0A8D5JPS9"/>
<evidence type="ECO:0000313" key="2">
    <source>
        <dbReference type="Proteomes" id="UP000826725"/>
    </source>
</evidence>
<reference evidence="1" key="1">
    <citation type="submission" date="2020-09" db="EMBL/GenBank/DDBJ databases">
        <title>Desulfogranum mesoprofundum gen. nov., sp. nov., a novel mesophilic, sulfate-reducing chemolithoautotroph isolated from a deep-sea hydrothermal vent chimney in the Suiyo Seamount.</title>
        <authorList>
            <person name="Hashimoto Y."/>
            <person name="Nakagawa S."/>
        </authorList>
    </citation>
    <scope>NUCLEOTIDE SEQUENCE</scope>
    <source>
        <strain evidence="1">KT2</strain>
    </source>
</reference>
<dbReference type="NCBIfam" id="NF047593">
    <property type="entry name" value="IS66_ISAeme5_TnpA"/>
    <property type="match status" value="1"/>
</dbReference>
<name>A0A8D5JPS9_9BACT</name>
<accession>A0A8D5JPS9</accession>